<feature type="domain" description="EF-hand" evidence="12">
    <location>
        <begin position="65"/>
        <end position="100"/>
    </location>
</feature>
<dbReference type="InterPro" id="IPR013780">
    <property type="entry name" value="Glyco_hydro_b"/>
</dbReference>
<organism evidence="13 14">
    <name type="scientific">Hibiscus trionum</name>
    <name type="common">Flower of an hour</name>
    <dbReference type="NCBI Taxonomy" id="183268"/>
    <lineage>
        <taxon>Eukaryota</taxon>
        <taxon>Viridiplantae</taxon>
        <taxon>Streptophyta</taxon>
        <taxon>Embryophyta</taxon>
        <taxon>Tracheophyta</taxon>
        <taxon>Spermatophyta</taxon>
        <taxon>Magnoliopsida</taxon>
        <taxon>eudicotyledons</taxon>
        <taxon>Gunneridae</taxon>
        <taxon>Pentapetalae</taxon>
        <taxon>rosids</taxon>
        <taxon>malvids</taxon>
        <taxon>Malvales</taxon>
        <taxon>Malvaceae</taxon>
        <taxon>Malvoideae</taxon>
        <taxon>Hibiscus</taxon>
    </lineage>
</organism>
<keyword evidence="9" id="KW-0067">ATP-binding</keyword>
<dbReference type="PROSITE" id="PS00018">
    <property type="entry name" value="EF_HAND_1"/>
    <property type="match status" value="1"/>
</dbReference>
<keyword evidence="8" id="KW-0106">Calcium</keyword>
<dbReference type="AlphaFoldDB" id="A0A9W7I169"/>
<accession>A0A9W7I169</accession>
<dbReference type="PANTHER" id="PTHR24349">
    <property type="entry name" value="SERINE/THREONINE-PROTEIN KINASE"/>
    <property type="match status" value="1"/>
</dbReference>
<dbReference type="SMART" id="SM00054">
    <property type="entry name" value="EFh"/>
    <property type="match status" value="1"/>
</dbReference>
<dbReference type="InterPro" id="IPR048395">
    <property type="entry name" value="Glyco_hydro_31_C"/>
</dbReference>
<sequence>MLARDPKKRITSAEALDHPCLKAGGDASDKPIDNVVLSRLKQFRVMNKLKKLALKVIAESLSSEEEIKGLKQMFKNIDTDGSGTITLDELRDGLARLGSKLTEPEIKQLMEAVRFHQFLLGKGIMVSPALSLRVVSVDAYFPTGNWFDLFNYSNSVSSTSGKYVTLAAPPDHINVEERGLTAADDKRRNRAALDAGLMTTA</sequence>
<proteinExistence type="inferred from homology"/>
<dbReference type="Proteomes" id="UP001165190">
    <property type="component" value="Unassembled WGS sequence"/>
</dbReference>
<dbReference type="GO" id="GO:0005509">
    <property type="term" value="F:calcium ion binding"/>
    <property type="evidence" value="ECO:0007669"/>
    <property type="project" value="InterPro"/>
</dbReference>
<dbReference type="EMBL" id="BSYR01000021">
    <property type="protein sequence ID" value="GMI86832.1"/>
    <property type="molecule type" value="Genomic_DNA"/>
</dbReference>
<reference evidence="13" key="1">
    <citation type="submission" date="2023-05" db="EMBL/GenBank/DDBJ databases">
        <title>Genome and transcriptome analyses reveal genes involved in the formation of fine ridges on petal epidermal cells in Hibiscus trionum.</title>
        <authorList>
            <person name="Koshimizu S."/>
            <person name="Masuda S."/>
            <person name="Ishii T."/>
            <person name="Shirasu K."/>
            <person name="Hoshino A."/>
            <person name="Arita M."/>
        </authorList>
    </citation>
    <scope>NUCLEOTIDE SEQUENCE</scope>
    <source>
        <strain evidence="13">Hamamatsu line</strain>
    </source>
</reference>
<dbReference type="InterPro" id="IPR018247">
    <property type="entry name" value="EF_Hand_1_Ca_BS"/>
</dbReference>
<comment type="catalytic activity">
    <reaction evidence="10">
        <text>L-threonyl-[protein] + ATP = O-phospho-L-threonyl-[protein] + ADP + H(+)</text>
        <dbReference type="Rhea" id="RHEA:46608"/>
        <dbReference type="Rhea" id="RHEA-COMP:11060"/>
        <dbReference type="Rhea" id="RHEA-COMP:11605"/>
        <dbReference type="ChEBI" id="CHEBI:15378"/>
        <dbReference type="ChEBI" id="CHEBI:30013"/>
        <dbReference type="ChEBI" id="CHEBI:30616"/>
        <dbReference type="ChEBI" id="CHEBI:61977"/>
        <dbReference type="ChEBI" id="CHEBI:456216"/>
        <dbReference type="EC" id="2.7.11.1"/>
    </reaction>
</comment>
<evidence type="ECO:0000256" key="7">
    <source>
        <dbReference type="ARBA" id="ARBA00022777"/>
    </source>
</evidence>
<evidence type="ECO:0000259" key="12">
    <source>
        <dbReference type="PROSITE" id="PS50222"/>
    </source>
</evidence>
<dbReference type="InterPro" id="IPR002048">
    <property type="entry name" value="EF_hand_dom"/>
</dbReference>
<keyword evidence="7" id="KW-0418">Kinase</keyword>
<keyword evidence="4" id="KW-0597">Phosphoprotein</keyword>
<keyword evidence="5" id="KW-0808">Transferase</keyword>
<dbReference type="InterPro" id="IPR050205">
    <property type="entry name" value="CDPK_Ser/Thr_kinases"/>
</dbReference>
<dbReference type="GO" id="GO:0004674">
    <property type="term" value="F:protein serine/threonine kinase activity"/>
    <property type="evidence" value="ECO:0007669"/>
    <property type="project" value="UniProtKB-KW"/>
</dbReference>
<evidence type="ECO:0000256" key="10">
    <source>
        <dbReference type="ARBA" id="ARBA00047899"/>
    </source>
</evidence>
<evidence type="ECO:0000256" key="2">
    <source>
        <dbReference type="ARBA" id="ARBA00012513"/>
    </source>
</evidence>
<dbReference type="PROSITE" id="PS50222">
    <property type="entry name" value="EF_HAND_2"/>
    <property type="match status" value="1"/>
</dbReference>
<keyword evidence="14" id="KW-1185">Reference proteome</keyword>
<name>A0A9W7I169_HIBTR</name>
<dbReference type="Pfam" id="PF13499">
    <property type="entry name" value="EF-hand_7"/>
    <property type="match status" value="1"/>
</dbReference>
<dbReference type="Pfam" id="PF21365">
    <property type="entry name" value="Glyco_hydro_31_3rd"/>
    <property type="match status" value="1"/>
</dbReference>
<dbReference type="Gene3D" id="1.10.238.10">
    <property type="entry name" value="EF-hand"/>
    <property type="match status" value="1"/>
</dbReference>
<comment type="caution">
    <text evidence="13">The sequence shown here is derived from an EMBL/GenBank/DDBJ whole genome shotgun (WGS) entry which is preliminary data.</text>
</comment>
<keyword evidence="3" id="KW-0723">Serine/threonine-protein kinase</keyword>
<comment type="catalytic activity">
    <reaction evidence="11">
        <text>L-seryl-[protein] + ATP = O-phospho-L-seryl-[protein] + ADP + H(+)</text>
        <dbReference type="Rhea" id="RHEA:17989"/>
        <dbReference type="Rhea" id="RHEA-COMP:9863"/>
        <dbReference type="Rhea" id="RHEA-COMP:11604"/>
        <dbReference type="ChEBI" id="CHEBI:15378"/>
        <dbReference type="ChEBI" id="CHEBI:29999"/>
        <dbReference type="ChEBI" id="CHEBI:30616"/>
        <dbReference type="ChEBI" id="CHEBI:83421"/>
        <dbReference type="ChEBI" id="CHEBI:456216"/>
        <dbReference type="EC" id="2.7.11.1"/>
    </reaction>
</comment>
<evidence type="ECO:0000313" key="13">
    <source>
        <dbReference type="EMBL" id="GMI86832.1"/>
    </source>
</evidence>
<evidence type="ECO:0000256" key="9">
    <source>
        <dbReference type="ARBA" id="ARBA00022840"/>
    </source>
</evidence>
<evidence type="ECO:0000256" key="4">
    <source>
        <dbReference type="ARBA" id="ARBA00022553"/>
    </source>
</evidence>
<evidence type="ECO:0000256" key="5">
    <source>
        <dbReference type="ARBA" id="ARBA00022679"/>
    </source>
</evidence>
<evidence type="ECO:0000256" key="1">
    <source>
        <dbReference type="ARBA" id="ARBA00005354"/>
    </source>
</evidence>
<dbReference type="OrthoDB" id="1734070at2759"/>
<comment type="similarity">
    <text evidence="1">Belongs to the protein kinase superfamily. CAMK Ser/Thr protein kinase family. CaMK subfamily.</text>
</comment>
<evidence type="ECO:0000313" key="14">
    <source>
        <dbReference type="Proteomes" id="UP001165190"/>
    </source>
</evidence>
<dbReference type="InterPro" id="IPR011992">
    <property type="entry name" value="EF-hand-dom_pair"/>
</dbReference>
<dbReference type="Gene3D" id="2.60.40.1180">
    <property type="entry name" value="Golgi alpha-mannosidase II"/>
    <property type="match status" value="1"/>
</dbReference>
<evidence type="ECO:0000256" key="3">
    <source>
        <dbReference type="ARBA" id="ARBA00022527"/>
    </source>
</evidence>
<dbReference type="GO" id="GO:0005524">
    <property type="term" value="F:ATP binding"/>
    <property type="evidence" value="ECO:0007669"/>
    <property type="project" value="UniProtKB-KW"/>
</dbReference>
<dbReference type="CDD" id="cd00051">
    <property type="entry name" value="EFh"/>
    <property type="match status" value="1"/>
</dbReference>
<evidence type="ECO:0000256" key="6">
    <source>
        <dbReference type="ARBA" id="ARBA00022741"/>
    </source>
</evidence>
<dbReference type="SUPFAM" id="SSF47473">
    <property type="entry name" value="EF-hand"/>
    <property type="match status" value="1"/>
</dbReference>
<evidence type="ECO:0000256" key="11">
    <source>
        <dbReference type="ARBA" id="ARBA00048679"/>
    </source>
</evidence>
<keyword evidence="6" id="KW-0547">Nucleotide-binding</keyword>
<protein>
    <recommendedName>
        <fullName evidence="2">non-specific serine/threonine protein kinase</fullName>
        <ecNumber evidence="2">2.7.11.1</ecNumber>
    </recommendedName>
</protein>
<gene>
    <name evidence="13" type="ORF">HRI_002352500</name>
</gene>
<evidence type="ECO:0000256" key="8">
    <source>
        <dbReference type="ARBA" id="ARBA00022837"/>
    </source>
</evidence>
<dbReference type="SUPFAM" id="SSF51011">
    <property type="entry name" value="Glycosyl hydrolase domain"/>
    <property type="match status" value="1"/>
</dbReference>
<dbReference type="EC" id="2.7.11.1" evidence="2"/>